<evidence type="ECO:0000313" key="4">
    <source>
        <dbReference type="EMBL" id="KAF2744314.1"/>
    </source>
</evidence>
<accession>A0A6A6V3I9</accession>
<feature type="region of interest" description="Disordered" evidence="2">
    <location>
        <begin position="16"/>
        <end position="71"/>
    </location>
</feature>
<feature type="domain" description="YAG7-like dimerisation" evidence="3">
    <location>
        <begin position="183"/>
        <end position="265"/>
    </location>
</feature>
<organism evidence="4 5">
    <name type="scientific">Sporormia fimetaria CBS 119925</name>
    <dbReference type="NCBI Taxonomy" id="1340428"/>
    <lineage>
        <taxon>Eukaryota</taxon>
        <taxon>Fungi</taxon>
        <taxon>Dikarya</taxon>
        <taxon>Ascomycota</taxon>
        <taxon>Pezizomycotina</taxon>
        <taxon>Dothideomycetes</taxon>
        <taxon>Pleosporomycetidae</taxon>
        <taxon>Pleosporales</taxon>
        <taxon>Sporormiaceae</taxon>
        <taxon>Sporormia</taxon>
    </lineage>
</organism>
<dbReference type="InterPro" id="IPR058602">
    <property type="entry name" value="YAG7_dimerisation_dom"/>
</dbReference>
<feature type="compositionally biased region" description="Low complexity" evidence="2">
    <location>
        <begin position="396"/>
        <end position="407"/>
    </location>
</feature>
<evidence type="ECO:0000313" key="5">
    <source>
        <dbReference type="Proteomes" id="UP000799440"/>
    </source>
</evidence>
<protein>
    <recommendedName>
        <fullName evidence="3">YAG7-like dimerisation domain-containing protein</fullName>
    </recommendedName>
</protein>
<evidence type="ECO:0000256" key="2">
    <source>
        <dbReference type="SAM" id="MobiDB-lite"/>
    </source>
</evidence>
<dbReference type="Proteomes" id="UP000799440">
    <property type="component" value="Unassembled WGS sequence"/>
</dbReference>
<dbReference type="Pfam" id="PF26434">
    <property type="entry name" value="YAG7_C"/>
    <property type="match status" value="1"/>
</dbReference>
<proteinExistence type="predicted"/>
<dbReference type="OrthoDB" id="5399559at2759"/>
<feature type="region of interest" description="Disordered" evidence="2">
    <location>
        <begin position="319"/>
        <end position="480"/>
    </location>
</feature>
<feature type="region of interest" description="Disordered" evidence="2">
    <location>
        <begin position="277"/>
        <end position="304"/>
    </location>
</feature>
<gene>
    <name evidence="4" type="ORF">M011DRAFT_170515</name>
</gene>
<keyword evidence="5" id="KW-1185">Reference proteome</keyword>
<feature type="compositionally biased region" description="Gly residues" evidence="2">
    <location>
        <begin position="459"/>
        <end position="472"/>
    </location>
</feature>
<sequence>MPCIIRPAIIASLIMSDAGANPQPTGESKSARKKKAKAAVPAVEKASSDGTPGSDHAKSSGADGSSEHSYVKELQKSIRNINKKLNLMQKVDAIIDANPGVSLDDLVASRKINNDQKASALKKPHLQAQLQQLEEQITQYRKFDQEYQDKIAKEKEILQRSHSEELEKLRDTLKAEAELQAKKVFRENTLTLSRFLRAAAARRQLEDQESDLTKAFEGALLQVYGGDASAVSAVEKLIDGSSDHVPSTEGDDLSVTYAEIKEAALKEAPFAAEEAWVDDVAQSQPAPPEESAEHTDSPTAVTDPTIANAGMTELQDSAVTAGEQVQDASAPAATSVDNGAANAAAEEHWDKTASSPTEPLAESFEMIPRNPQETETSAPPAAVGSTQSWADDAHEAAAAPAPAPAAASGNEGFSEVHHGRASGRGRGDGRGGYRGRGGPRGEGRGRGGRGRGRGDYRGGQRGSFRGSRGGAGSVPSVEAH</sequence>
<name>A0A6A6V3I9_9PLEO</name>
<dbReference type="EMBL" id="MU006589">
    <property type="protein sequence ID" value="KAF2744314.1"/>
    <property type="molecule type" value="Genomic_DNA"/>
</dbReference>
<evidence type="ECO:0000259" key="3">
    <source>
        <dbReference type="Pfam" id="PF26434"/>
    </source>
</evidence>
<dbReference type="AlphaFoldDB" id="A0A6A6V3I9"/>
<evidence type="ECO:0000256" key="1">
    <source>
        <dbReference type="SAM" id="Coils"/>
    </source>
</evidence>
<reference evidence="4" key="1">
    <citation type="journal article" date="2020" name="Stud. Mycol.">
        <title>101 Dothideomycetes genomes: a test case for predicting lifestyles and emergence of pathogens.</title>
        <authorList>
            <person name="Haridas S."/>
            <person name="Albert R."/>
            <person name="Binder M."/>
            <person name="Bloem J."/>
            <person name="Labutti K."/>
            <person name="Salamov A."/>
            <person name="Andreopoulos B."/>
            <person name="Baker S."/>
            <person name="Barry K."/>
            <person name="Bills G."/>
            <person name="Bluhm B."/>
            <person name="Cannon C."/>
            <person name="Castanera R."/>
            <person name="Culley D."/>
            <person name="Daum C."/>
            <person name="Ezra D."/>
            <person name="Gonzalez J."/>
            <person name="Henrissat B."/>
            <person name="Kuo A."/>
            <person name="Liang C."/>
            <person name="Lipzen A."/>
            <person name="Lutzoni F."/>
            <person name="Magnuson J."/>
            <person name="Mondo S."/>
            <person name="Nolan M."/>
            <person name="Ohm R."/>
            <person name="Pangilinan J."/>
            <person name="Park H.-J."/>
            <person name="Ramirez L."/>
            <person name="Alfaro M."/>
            <person name="Sun H."/>
            <person name="Tritt A."/>
            <person name="Yoshinaga Y."/>
            <person name="Zwiers L.-H."/>
            <person name="Turgeon B."/>
            <person name="Goodwin S."/>
            <person name="Spatafora J."/>
            <person name="Crous P."/>
            <person name="Grigoriev I."/>
        </authorList>
    </citation>
    <scope>NUCLEOTIDE SEQUENCE</scope>
    <source>
        <strain evidence="4">CBS 119925</strain>
    </source>
</reference>
<keyword evidence="1" id="KW-0175">Coiled coil</keyword>
<feature type="coiled-coil region" evidence="1">
    <location>
        <begin position="126"/>
        <end position="183"/>
    </location>
</feature>